<dbReference type="NCBIfam" id="NF006828">
    <property type="entry name" value="PRK09350.1"/>
    <property type="match status" value="1"/>
</dbReference>
<keyword evidence="4" id="KW-0067">ATP-binding</keyword>
<name>A0A839HBA9_9GAMM</name>
<evidence type="ECO:0000313" key="7">
    <source>
        <dbReference type="EMBL" id="MBB1124756.1"/>
    </source>
</evidence>
<reference evidence="7 8" key="1">
    <citation type="journal article" date="2020" name="Arch. Microbiol.">
        <title>The genome sequence of the giant phototrophic gammaproteobacterium Thiospirillum jenense gives insight into its physiological properties and phylogenetic relationships.</title>
        <authorList>
            <person name="Imhoff J.F."/>
            <person name="Meyer T.E."/>
            <person name="Kyndt J.A."/>
        </authorList>
    </citation>
    <scope>NUCLEOTIDE SEQUENCE [LARGE SCALE GENOMIC DNA]</scope>
    <source>
        <strain evidence="7 8">DSM 216</strain>
    </source>
</reference>
<dbReference type="GO" id="GO:0004824">
    <property type="term" value="F:lysine-tRNA ligase activity"/>
    <property type="evidence" value="ECO:0007669"/>
    <property type="project" value="InterPro"/>
</dbReference>
<dbReference type="GO" id="GO:0005829">
    <property type="term" value="C:cytosol"/>
    <property type="evidence" value="ECO:0007669"/>
    <property type="project" value="TreeGrafter"/>
</dbReference>
<dbReference type="InterPro" id="IPR004364">
    <property type="entry name" value="Aa-tRNA-synt_II"/>
</dbReference>
<evidence type="ECO:0000313" key="8">
    <source>
        <dbReference type="Proteomes" id="UP000548632"/>
    </source>
</evidence>
<organism evidence="7 8">
    <name type="scientific">Thiospirillum jenense</name>
    <dbReference type="NCBI Taxonomy" id="1653858"/>
    <lineage>
        <taxon>Bacteria</taxon>
        <taxon>Pseudomonadati</taxon>
        <taxon>Pseudomonadota</taxon>
        <taxon>Gammaproteobacteria</taxon>
        <taxon>Chromatiales</taxon>
        <taxon>Chromatiaceae</taxon>
        <taxon>Thiospirillum</taxon>
    </lineage>
</organism>
<dbReference type="GO" id="GO:0006430">
    <property type="term" value="P:lysyl-tRNA aminoacylation"/>
    <property type="evidence" value="ECO:0007669"/>
    <property type="project" value="InterPro"/>
</dbReference>
<evidence type="ECO:0000259" key="6">
    <source>
        <dbReference type="PROSITE" id="PS50862"/>
    </source>
</evidence>
<evidence type="ECO:0000256" key="5">
    <source>
        <dbReference type="ARBA" id="ARBA00052794"/>
    </source>
</evidence>
<evidence type="ECO:0000256" key="4">
    <source>
        <dbReference type="ARBA" id="ARBA00022840"/>
    </source>
</evidence>
<comment type="catalytic activity">
    <reaction evidence="5">
        <text>D-beta-lysine + L-lysyl-[protein] + ATP = N(6)-((3R)-3,6-diaminohexanoyl)-L-lysyl-[protein] + AMP + diphosphate + H(+)</text>
        <dbReference type="Rhea" id="RHEA:83435"/>
        <dbReference type="Rhea" id="RHEA-COMP:9752"/>
        <dbReference type="Rhea" id="RHEA-COMP:20131"/>
        <dbReference type="ChEBI" id="CHEBI:15378"/>
        <dbReference type="ChEBI" id="CHEBI:29969"/>
        <dbReference type="ChEBI" id="CHEBI:30616"/>
        <dbReference type="ChEBI" id="CHEBI:33019"/>
        <dbReference type="ChEBI" id="CHEBI:84138"/>
        <dbReference type="ChEBI" id="CHEBI:156053"/>
        <dbReference type="ChEBI" id="CHEBI:456215"/>
    </reaction>
    <physiologicalReaction direction="left-to-right" evidence="5">
        <dbReference type="Rhea" id="RHEA:83436"/>
    </physiologicalReaction>
</comment>
<keyword evidence="8" id="KW-1185">Reference proteome</keyword>
<dbReference type="SUPFAM" id="SSF55681">
    <property type="entry name" value="Class II aaRS and biotin synthetases"/>
    <property type="match status" value="1"/>
</dbReference>
<dbReference type="GO" id="GO:0005524">
    <property type="term" value="F:ATP binding"/>
    <property type="evidence" value="ECO:0007669"/>
    <property type="project" value="UniProtKB-KW"/>
</dbReference>
<keyword evidence="2" id="KW-0436">Ligase</keyword>
<protein>
    <submittedName>
        <fullName evidence="7">EF-P lysine aminoacylase GenX</fullName>
    </submittedName>
</protein>
<keyword evidence="3" id="KW-0547">Nucleotide-binding</keyword>
<dbReference type="PROSITE" id="PS50862">
    <property type="entry name" value="AA_TRNA_LIGASE_II"/>
    <property type="match status" value="1"/>
</dbReference>
<dbReference type="InterPro" id="IPR006195">
    <property type="entry name" value="aa-tRNA-synth_II"/>
</dbReference>
<dbReference type="AlphaFoldDB" id="A0A839HBA9"/>
<dbReference type="FunFam" id="3.30.930.10:FF:000017">
    <property type="entry name" value="Elongation factor P--(R)-beta-lysine ligase"/>
    <property type="match status" value="1"/>
</dbReference>
<dbReference type="RefSeq" id="WP_182581851.1">
    <property type="nucleotide sequence ID" value="NZ_JABVCQ010000001.1"/>
</dbReference>
<dbReference type="GO" id="GO:0000049">
    <property type="term" value="F:tRNA binding"/>
    <property type="evidence" value="ECO:0007669"/>
    <property type="project" value="TreeGrafter"/>
</dbReference>
<gene>
    <name evidence="7" type="primary">genX</name>
    <name evidence="7" type="ORF">HUK38_00745</name>
</gene>
<comment type="subunit">
    <text evidence="1">Homodimer.</text>
</comment>
<dbReference type="Proteomes" id="UP000548632">
    <property type="component" value="Unassembled WGS sequence"/>
</dbReference>
<dbReference type="Pfam" id="PF00152">
    <property type="entry name" value="tRNA-synt_2"/>
    <property type="match status" value="1"/>
</dbReference>
<evidence type="ECO:0000256" key="2">
    <source>
        <dbReference type="ARBA" id="ARBA00022598"/>
    </source>
</evidence>
<dbReference type="InterPro" id="IPR045864">
    <property type="entry name" value="aa-tRNA-synth_II/BPL/LPL"/>
</dbReference>
<evidence type="ECO:0000256" key="1">
    <source>
        <dbReference type="ARBA" id="ARBA00011738"/>
    </source>
</evidence>
<evidence type="ECO:0000256" key="3">
    <source>
        <dbReference type="ARBA" id="ARBA00022741"/>
    </source>
</evidence>
<dbReference type="PANTHER" id="PTHR42918">
    <property type="entry name" value="LYSYL-TRNA SYNTHETASE"/>
    <property type="match status" value="1"/>
</dbReference>
<dbReference type="Gene3D" id="3.30.930.10">
    <property type="entry name" value="Bira Bifunctional Protein, Domain 2"/>
    <property type="match status" value="1"/>
</dbReference>
<feature type="domain" description="Aminoacyl-transfer RNA synthetases class-II family profile" evidence="6">
    <location>
        <begin position="28"/>
        <end position="333"/>
    </location>
</feature>
<dbReference type="PANTHER" id="PTHR42918:SF6">
    <property type="entry name" value="ELONGATION FACTOR P--(R)-BETA-LYSINE LIGASE"/>
    <property type="match status" value="1"/>
</dbReference>
<sequence>MIPAISPPIDHTWLPCADLATQRRRAQLYADLREFFAERAVLEVETPLLSRAATTDPALASLMTQCHLPGQSNNELANYWLHTSPEFPMKRLLAAGSGAIYQVCKVFRDHERGARHHPEFTLLEWYRPDWTLAHLMDEMVELLRTLWQRPDLPTKRYSYRALFQQFLGIDPWHLKIETLPHHAIAHGIGGAETLELTPDGWLDLLFTHCIEPHLGQMGCLTFVCDYPPSQAALARLNKDGDITTARRFELYQYGMELANGFEELTDANEQQQRFQNDLQTRAEQNQLIVPMDTALLQALADGLPNTAGVALGIDRLLMLITGKTTIDEVLAFPIERA</sequence>
<accession>A0A839HBA9</accession>
<comment type="caution">
    <text evidence="7">The sequence shown here is derived from an EMBL/GenBank/DDBJ whole genome shotgun (WGS) entry which is preliminary data.</text>
</comment>
<dbReference type="NCBIfam" id="TIGR00462">
    <property type="entry name" value="genX"/>
    <property type="match status" value="1"/>
</dbReference>
<dbReference type="EMBL" id="JABVCQ010000001">
    <property type="protein sequence ID" value="MBB1124756.1"/>
    <property type="molecule type" value="Genomic_DNA"/>
</dbReference>
<proteinExistence type="predicted"/>
<dbReference type="InterPro" id="IPR004525">
    <property type="entry name" value="EpmA"/>
</dbReference>